<dbReference type="FunFam" id="2.30.30.60:FF:000002">
    <property type="entry name" value="Mechanosensitive ion channel family protein"/>
    <property type="match status" value="1"/>
</dbReference>
<evidence type="ECO:0000256" key="8">
    <source>
        <dbReference type="ARBA" id="ARBA00093630"/>
    </source>
</evidence>
<dbReference type="PANTHER" id="PTHR30414">
    <property type="entry name" value="MINICONDUCTANCE MECHANOSENSITIVE CHANNEL YBDG"/>
    <property type="match status" value="1"/>
</dbReference>
<evidence type="ECO:0000313" key="13">
    <source>
        <dbReference type="Proteomes" id="UP000199452"/>
    </source>
</evidence>
<dbReference type="Gene3D" id="2.30.30.60">
    <property type="match status" value="1"/>
</dbReference>
<dbReference type="GO" id="GO:0008381">
    <property type="term" value="F:mechanosensitive monoatomic ion channel activity"/>
    <property type="evidence" value="ECO:0007669"/>
    <property type="project" value="InterPro"/>
</dbReference>
<dbReference type="RefSeq" id="WP_244500644.1">
    <property type="nucleotide sequence ID" value="NZ_FMYP01000001.1"/>
</dbReference>
<keyword evidence="13" id="KW-1185">Reference proteome</keyword>
<comment type="subcellular location">
    <subcellularLocation>
        <location evidence="1">Cell inner membrane</location>
        <topology evidence="1">Multi-pass membrane protein</topology>
    </subcellularLocation>
</comment>
<keyword evidence="7 10" id="KW-0472">Membrane</keyword>
<dbReference type="InterPro" id="IPR006685">
    <property type="entry name" value="MscS_channel_2nd"/>
</dbReference>
<reference evidence="12 13" key="1">
    <citation type="submission" date="2016-09" db="EMBL/GenBank/DDBJ databases">
        <authorList>
            <person name="Capua I."/>
            <person name="De Benedictis P."/>
            <person name="Joannis T."/>
            <person name="Lombin L.H."/>
            <person name="Cattoli G."/>
        </authorList>
    </citation>
    <scope>NUCLEOTIDE SEQUENCE [LARGE SCALE GENOMIC DNA]</scope>
    <source>
        <strain evidence="12 13">A7P-90m</strain>
    </source>
</reference>
<evidence type="ECO:0000256" key="2">
    <source>
        <dbReference type="ARBA" id="ARBA00022475"/>
    </source>
</evidence>
<dbReference type="GO" id="GO:0071470">
    <property type="term" value="P:cellular response to osmotic stress"/>
    <property type="evidence" value="ECO:0007669"/>
    <property type="project" value="InterPro"/>
</dbReference>
<evidence type="ECO:0000259" key="11">
    <source>
        <dbReference type="Pfam" id="PF00924"/>
    </source>
</evidence>
<dbReference type="InterPro" id="IPR030192">
    <property type="entry name" value="YbdG"/>
</dbReference>
<feature type="transmembrane region" description="Helical" evidence="10">
    <location>
        <begin position="20"/>
        <end position="50"/>
    </location>
</feature>
<dbReference type="InterPro" id="IPR023408">
    <property type="entry name" value="MscS_beta-dom_sf"/>
</dbReference>
<proteinExistence type="predicted"/>
<dbReference type="PANTHER" id="PTHR30414:SF0">
    <property type="entry name" value="MINICONDUCTANCE MECHANOSENSITIVE CHANNEL YBDG"/>
    <property type="match status" value="1"/>
</dbReference>
<evidence type="ECO:0000256" key="1">
    <source>
        <dbReference type="ARBA" id="ARBA00004429"/>
    </source>
</evidence>
<dbReference type="GO" id="GO:0005886">
    <property type="term" value="C:plasma membrane"/>
    <property type="evidence" value="ECO:0007669"/>
    <property type="project" value="UniProtKB-SubCell"/>
</dbReference>
<evidence type="ECO:0000256" key="10">
    <source>
        <dbReference type="SAM" id="Phobius"/>
    </source>
</evidence>
<sequence>MRNLLFITSNYALMEKLEKWITTFAISSSIIILLKILIALAAIGLIAFIADFLVKKIILSTLIRFAKKSKTEWDDFLIERRVFHKFAHMAPAIVVYFLIPIALEDIAPVYIKVIQTLTTCYMIMVGLFTLDAFLDAAHDVYQTMPVSKERAIKGYLQIAKILSYFFGGIVIIALLIGKDPGGIVVGLGASAAILMFIFKDTILGFVASIQLSANDMLKIGDWIEMPSRKADGNVMEINLTTVKVQNWDRTITTIPTYALVSESFTNWRGMEQSDGRRFKRSVLINVTSVKFCSPELLIKLKRIQILRTYIEDMETELRKYNESNNIDKSVDVNGRQLTNLGVFRKYLELYLQSNPNINTDATLMVRLLEPSEKGIAMEIYGFSKEKRWIFYEANLSDIFDHMLAVIPEFELKVFQNPSGDDFKSLLNK</sequence>
<evidence type="ECO:0000256" key="9">
    <source>
        <dbReference type="ARBA" id="ARBA00093659"/>
    </source>
</evidence>
<name>A0A1G6GG19_9BACT</name>
<keyword evidence="6" id="KW-0346">Stress response</keyword>
<dbReference type="Pfam" id="PF00924">
    <property type="entry name" value="MS_channel_2nd"/>
    <property type="match status" value="1"/>
</dbReference>
<evidence type="ECO:0000256" key="4">
    <source>
        <dbReference type="ARBA" id="ARBA00022692"/>
    </source>
</evidence>
<dbReference type="EMBL" id="FMYP01000001">
    <property type="protein sequence ID" value="SDB80972.1"/>
    <property type="molecule type" value="Genomic_DNA"/>
</dbReference>
<feature type="transmembrane region" description="Helical" evidence="10">
    <location>
        <begin position="183"/>
        <end position="209"/>
    </location>
</feature>
<evidence type="ECO:0000256" key="6">
    <source>
        <dbReference type="ARBA" id="ARBA00023016"/>
    </source>
</evidence>
<dbReference type="STRING" id="1640674.SAMN05216323_10017"/>
<dbReference type="InterPro" id="IPR010920">
    <property type="entry name" value="LSM_dom_sf"/>
</dbReference>
<evidence type="ECO:0000313" key="12">
    <source>
        <dbReference type="EMBL" id="SDB80972.1"/>
    </source>
</evidence>
<keyword evidence="2" id="KW-1003">Cell membrane</keyword>
<evidence type="ECO:0000256" key="7">
    <source>
        <dbReference type="ARBA" id="ARBA00023136"/>
    </source>
</evidence>
<feature type="transmembrane region" description="Helical" evidence="10">
    <location>
        <begin position="86"/>
        <end position="103"/>
    </location>
</feature>
<keyword evidence="5 10" id="KW-1133">Transmembrane helix</keyword>
<keyword evidence="4 10" id="KW-0812">Transmembrane</keyword>
<dbReference type="Proteomes" id="UP000199452">
    <property type="component" value="Unassembled WGS sequence"/>
</dbReference>
<organism evidence="12 13">
    <name type="scientific">Williamwhitmania taraxaci</name>
    <dbReference type="NCBI Taxonomy" id="1640674"/>
    <lineage>
        <taxon>Bacteria</taxon>
        <taxon>Pseudomonadati</taxon>
        <taxon>Bacteroidota</taxon>
        <taxon>Bacteroidia</taxon>
        <taxon>Bacteroidales</taxon>
        <taxon>Williamwhitmaniaceae</taxon>
        <taxon>Williamwhitmania</taxon>
    </lineage>
</organism>
<dbReference type="SUPFAM" id="SSF50182">
    <property type="entry name" value="Sm-like ribonucleoproteins"/>
    <property type="match status" value="1"/>
</dbReference>
<feature type="transmembrane region" description="Helical" evidence="10">
    <location>
        <begin position="109"/>
        <end position="134"/>
    </location>
</feature>
<protein>
    <recommendedName>
        <fullName evidence="8">Mechanosensing system component YbdG</fullName>
    </recommendedName>
    <alternativeName>
        <fullName evidence="9">Mechanosensitive channel homolog YbdG</fullName>
    </alternativeName>
</protein>
<feature type="transmembrane region" description="Helical" evidence="10">
    <location>
        <begin position="155"/>
        <end position="177"/>
    </location>
</feature>
<evidence type="ECO:0000256" key="5">
    <source>
        <dbReference type="ARBA" id="ARBA00022989"/>
    </source>
</evidence>
<keyword evidence="3" id="KW-0997">Cell inner membrane</keyword>
<accession>A0A1G6GG19</accession>
<dbReference type="AlphaFoldDB" id="A0A1G6GG19"/>
<evidence type="ECO:0000256" key="3">
    <source>
        <dbReference type="ARBA" id="ARBA00022519"/>
    </source>
</evidence>
<feature type="domain" description="Mechanosensitive ion channel MscS" evidence="11">
    <location>
        <begin position="200"/>
        <end position="268"/>
    </location>
</feature>
<gene>
    <name evidence="12" type="ORF">SAMN05216323_10017</name>
</gene>